<keyword evidence="2" id="KW-1185">Reference proteome</keyword>
<reference evidence="1 2" key="1">
    <citation type="submission" date="2015-06" db="EMBL/GenBank/DDBJ databases">
        <title>Complete genome sequence of Bacillus cereus phage PBC2.</title>
        <authorList>
            <person name="Kong M."/>
            <person name="Ryu S."/>
        </authorList>
    </citation>
    <scope>NUCLEOTIDE SEQUENCE [LARGE SCALE GENOMIC DNA]</scope>
</reference>
<name>A0A218KBS5_9CAUD</name>
<evidence type="ECO:0000313" key="2">
    <source>
        <dbReference type="Proteomes" id="UP000223102"/>
    </source>
</evidence>
<dbReference type="EMBL" id="KT070867">
    <property type="protein sequence ID" value="AKQ08345.1"/>
    <property type="molecule type" value="Genomic_DNA"/>
</dbReference>
<sequence length="64" mass="7832">MYTITFENQIHSQWTCEYIFESYDDAVSYLRVNGFTQKQGLFMRNNYNWSAFTKAYITPRKVWK</sequence>
<dbReference type="Proteomes" id="UP000223102">
    <property type="component" value="Segment"/>
</dbReference>
<evidence type="ECO:0000313" key="1">
    <source>
        <dbReference type="EMBL" id="AKQ08345.1"/>
    </source>
</evidence>
<proteinExistence type="predicted"/>
<organism evidence="1 2">
    <name type="scientific">Bacillus phage PBC2</name>
    <dbReference type="NCBI Taxonomy" id="1675029"/>
    <lineage>
        <taxon>Viruses</taxon>
        <taxon>Duplodnaviria</taxon>
        <taxon>Heunggongvirae</taxon>
        <taxon>Uroviricota</taxon>
        <taxon>Caudoviricetes</taxon>
        <taxon>Andregratiavirinae</taxon>
        <taxon>Haetaevirus</taxon>
        <taxon>Haetaevirus PBC2</taxon>
    </lineage>
</organism>
<gene>
    <name evidence="1" type="ORF">PBC2_030</name>
</gene>
<protein>
    <submittedName>
        <fullName evidence="1">Uncharacterized protein</fullName>
    </submittedName>
</protein>
<accession>A0A218KBS5</accession>